<evidence type="ECO:0000256" key="1">
    <source>
        <dbReference type="SAM" id="MobiDB-lite"/>
    </source>
</evidence>
<feature type="region of interest" description="Disordered" evidence="1">
    <location>
        <begin position="148"/>
        <end position="181"/>
    </location>
</feature>
<name>A0A0F5VJ12_9GAMM</name>
<feature type="chain" id="PRO_5002496920" evidence="2">
    <location>
        <begin position="21"/>
        <end position="553"/>
    </location>
</feature>
<dbReference type="InterPro" id="IPR018247">
    <property type="entry name" value="EF_Hand_1_Ca_BS"/>
</dbReference>
<feature type="signal peptide" evidence="2">
    <location>
        <begin position="1"/>
        <end position="20"/>
    </location>
</feature>
<evidence type="ECO:0000256" key="2">
    <source>
        <dbReference type="SAM" id="SignalP"/>
    </source>
</evidence>
<sequence>MQKVNLSLVLILMLAGAARAQVYPSTGSAWVTPGGWEEPLSTSRFDSAEAVRRWELRHADLVLGDWQSAALNDASRVLLPFRAQSLSCEPDAQQRWLAQQARATGLDPESAFLHFAQDTRLAVKDTHQQLDSLLQTRPWLSRTADTLSIPGWDPANDTDNNGQLSDAEYQQRRNPQASARFPSQARVLVTGRQQYGGCEFRTNLSDPDVRAQLINWYRDDWQQMAAEGGYTPRLRPLLGPDVLPVVSGGQILELSLPAGTPEAEARYLAQLVDFLGQLKQQLSPAMLGVSTSGLALWPDETVAAPLRSQVDLWVRPRFLTPAMGLARIQQSWQHFALSAEGAGSVLMVSIRDGHSYLHPGDERAWQQDVETGLALYYLFNLPGQTYYHNWGDSLSIDSTNTSMRDWHRPGLPKNWVYQPTAMLRVDLGEPVSAPKGYKPVWWQAEPLSGDSRGSVLGSYKVVPAHWFWLYRTGWFGKQPSEGVIGRRYAQGLVLYRAVQQAGQSRFLEAKPMRISLPGTYIRVFYDGTTSEPMNYIELGGYEGAVLQKAESEE</sequence>
<dbReference type="AlphaFoldDB" id="A0A0F5VJ12"/>
<dbReference type="Proteomes" id="UP000033633">
    <property type="component" value="Unassembled WGS sequence"/>
</dbReference>
<dbReference type="RefSeq" id="WP_046218832.1">
    <property type="nucleotide sequence ID" value="NZ_JWYV01000001.1"/>
</dbReference>
<comment type="caution">
    <text evidence="3">The sequence shown here is derived from an EMBL/GenBank/DDBJ whole genome shotgun (WGS) entry which is preliminary data.</text>
</comment>
<keyword evidence="2" id="KW-0732">Signal</keyword>
<protein>
    <submittedName>
        <fullName evidence="3">Uncharacterized protein</fullName>
    </submittedName>
</protein>
<dbReference type="PROSITE" id="PS00018">
    <property type="entry name" value="EF_HAND_1"/>
    <property type="match status" value="1"/>
</dbReference>
<organism evidence="3 4">
    <name type="scientific">Photobacterium halotolerans</name>
    <dbReference type="NCBI Taxonomy" id="265726"/>
    <lineage>
        <taxon>Bacteria</taxon>
        <taxon>Pseudomonadati</taxon>
        <taxon>Pseudomonadota</taxon>
        <taxon>Gammaproteobacteria</taxon>
        <taxon>Vibrionales</taxon>
        <taxon>Vibrionaceae</taxon>
        <taxon>Photobacterium</taxon>
    </lineage>
</organism>
<evidence type="ECO:0000313" key="3">
    <source>
        <dbReference type="EMBL" id="KKD01505.1"/>
    </source>
</evidence>
<dbReference type="PATRIC" id="fig|265726.11.peg.298"/>
<accession>A0A0F5VJ12</accession>
<proteinExistence type="predicted"/>
<gene>
    <name evidence="3" type="ORF">KY46_01400</name>
</gene>
<dbReference type="STRING" id="265726.KY46_01400"/>
<evidence type="ECO:0000313" key="4">
    <source>
        <dbReference type="Proteomes" id="UP000033633"/>
    </source>
</evidence>
<dbReference type="EMBL" id="JWYV01000001">
    <property type="protein sequence ID" value="KKD01505.1"/>
    <property type="molecule type" value="Genomic_DNA"/>
</dbReference>
<dbReference type="OrthoDB" id="5809593at2"/>
<reference evidence="3 4" key="1">
    <citation type="submission" date="2014-12" db="EMBL/GenBank/DDBJ databases">
        <title>Mercury Reductase activity and rhizosphere competence traits in the genome of root associated Photobacterium halotolerans MELD1.</title>
        <authorList>
            <person name="Mathew D.C."/>
            <person name="Huang C.-C."/>
        </authorList>
    </citation>
    <scope>NUCLEOTIDE SEQUENCE [LARGE SCALE GENOMIC DNA]</scope>
    <source>
        <strain evidence="3 4">MELD1</strain>
    </source>
</reference>
<keyword evidence="4" id="KW-1185">Reference proteome</keyword>